<comment type="similarity">
    <text evidence="1">Belongs to the paxM FAD-dependent monooxygenase family.</text>
</comment>
<keyword evidence="3" id="KW-0274">FAD</keyword>
<keyword evidence="5" id="KW-0503">Monooxygenase</keyword>
<dbReference type="InterPro" id="IPR036188">
    <property type="entry name" value="FAD/NAD-bd_sf"/>
</dbReference>
<evidence type="ECO:0000256" key="2">
    <source>
        <dbReference type="ARBA" id="ARBA00022630"/>
    </source>
</evidence>
<keyword evidence="4 7" id="KW-0560">Oxidoreductase</keyword>
<dbReference type="InterPro" id="IPR050493">
    <property type="entry name" value="FAD-dep_Monooxygenase_BioMet"/>
</dbReference>
<proteinExistence type="inferred from homology"/>
<dbReference type="Pfam" id="PF01494">
    <property type="entry name" value="FAD_binding_3"/>
    <property type="match status" value="1"/>
</dbReference>
<evidence type="ECO:0000313" key="7">
    <source>
        <dbReference type="EMBL" id="KAG9189770.1"/>
    </source>
</evidence>
<protein>
    <submittedName>
        <fullName evidence="7">Salicylate hydroxylase</fullName>
        <ecNumber evidence="7">1.14.13.1</ecNumber>
    </submittedName>
</protein>
<reference evidence="7" key="1">
    <citation type="submission" date="2021-07" db="EMBL/GenBank/DDBJ databases">
        <title>Genome Resource of American Ginseng Black Spot Pathogen Alternaria panax.</title>
        <authorList>
            <person name="Qiu C."/>
            <person name="Wang W."/>
            <person name="Liu Z."/>
        </authorList>
    </citation>
    <scope>NUCLEOTIDE SEQUENCE</scope>
    <source>
        <strain evidence="7">BNCC115425</strain>
    </source>
</reference>
<dbReference type="Proteomes" id="UP001199106">
    <property type="component" value="Unassembled WGS sequence"/>
</dbReference>
<feature type="domain" description="FAD-binding" evidence="6">
    <location>
        <begin position="26"/>
        <end position="338"/>
    </location>
</feature>
<organism evidence="7 8">
    <name type="scientific">Alternaria panax</name>
    <dbReference type="NCBI Taxonomy" id="48097"/>
    <lineage>
        <taxon>Eukaryota</taxon>
        <taxon>Fungi</taxon>
        <taxon>Dikarya</taxon>
        <taxon>Ascomycota</taxon>
        <taxon>Pezizomycotina</taxon>
        <taxon>Dothideomycetes</taxon>
        <taxon>Pleosporomycetidae</taxon>
        <taxon>Pleosporales</taxon>
        <taxon>Pleosporineae</taxon>
        <taxon>Pleosporaceae</taxon>
        <taxon>Alternaria</taxon>
        <taxon>Alternaria sect. Panax</taxon>
    </lineage>
</organism>
<evidence type="ECO:0000256" key="3">
    <source>
        <dbReference type="ARBA" id="ARBA00022827"/>
    </source>
</evidence>
<dbReference type="PRINTS" id="PR00420">
    <property type="entry name" value="RNGMNOXGNASE"/>
</dbReference>
<dbReference type="EMBL" id="JAANER010000005">
    <property type="protein sequence ID" value="KAG9189770.1"/>
    <property type="molecule type" value="Genomic_DNA"/>
</dbReference>
<dbReference type="GO" id="GO:0018658">
    <property type="term" value="F:salicylate 1-monooxygenase activity"/>
    <property type="evidence" value="ECO:0007669"/>
    <property type="project" value="UniProtKB-EC"/>
</dbReference>
<dbReference type="Gene3D" id="3.50.50.60">
    <property type="entry name" value="FAD/NAD(P)-binding domain"/>
    <property type="match status" value="1"/>
</dbReference>
<dbReference type="EC" id="1.14.13.1" evidence="7"/>
<dbReference type="AlphaFoldDB" id="A0AAD4FI32"/>
<gene>
    <name evidence="7" type="ORF">G6011_06638</name>
</gene>
<accession>A0AAD4FI32</accession>
<sequence>MDFANGTNSHTNGINSDYENTQPLKITICGAGIGGLSAAIFLRQRGHTVTLLEASRFANELGAAVHLAPNANGLLRRMGLIPEAHGAVKCQLMTQLLSDGKELFTVPLERDADRWQHPWQLAHRVSLHSELKRLATCEEGEGTPAVLRLRSKVVDVDATAGVVTLEDGEKIHSDVVIGADGVHSKTRPRIPGADTIETFGSGKSAFRFLIPRQRALDDEMTRKFADKEGHLIMIFARDRRVVVYPTNNNTLLNFVCIHPTSESQINPQEPGSSDWQNRGNLNKMLDVYRDFEPAVLKLLGMADEETLKVWELLDMEQLPTWTEEKLVLIGDAAHPFTPRKPFSSFSFLLDLNKNSADDTADQGQGAGQAIEDAASLAVMLPPGTPLDSIPARLKLYEKCRYERASAIQEYSRLAGKDLGSGPPVDPQKFTDYNFGHDEWDYSSQMLWKWEWENKKGLL</sequence>
<dbReference type="GO" id="GO:0071949">
    <property type="term" value="F:FAD binding"/>
    <property type="evidence" value="ECO:0007669"/>
    <property type="project" value="InterPro"/>
</dbReference>
<dbReference type="InterPro" id="IPR002938">
    <property type="entry name" value="FAD-bd"/>
</dbReference>
<dbReference type="PANTHER" id="PTHR13789">
    <property type="entry name" value="MONOOXYGENASE"/>
    <property type="match status" value="1"/>
</dbReference>
<dbReference type="SUPFAM" id="SSF51905">
    <property type="entry name" value="FAD/NAD(P)-binding domain"/>
    <property type="match status" value="1"/>
</dbReference>
<evidence type="ECO:0000256" key="5">
    <source>
        <dbReference type="ARBA" id="ARBA00023033"/>
    </source>
</evidence>
<keyword evidence="8" id="KW-1185">Reference proteome</keyword>
<evidence type="ECO:0000259" key="6">
    <source>
        <dbReference type="Pfam" id="PF01494"/>
    </source>
</evidence>
<comment type="caution">
    <text evidence="7">The sequence shown here is derived from an EMBL/GenBank/DDBJ whole genome shotgun (WGS) entry which is preliminary data.</text>
</comment>
<evidence type="ECO:0000256" key="1">
    <source>
        <dbReference type="ARBA" id="ARBA00007992"/>
    </source>
</evidence>
<name>A0AAD4FI32_9PLEO</name>
<keyword evidence="2" id="KW-0285">Flavoprotein</keyword>
<evidence type="ECO:0000313" key="8">
    <source>
        <dbReference type="Proteomes" id="UP001199106"/>
    </source>
</evidence>
<dbReference type="PANTHER" id="PTHR13789:SF261">
    <property type="entry name" value="HYDROXYLASE, PUTATIVE (AFU_ORTHOLOGUE AFUA_7G00590)-RELATED"/>
    <property type="match status" value="1"/>
</dbReference>
<evidence type="ECO:0000256" key="4">
    <source>
        <dbReference type="ARBA" id="ARBA00023002"/>
    </source>
</evidence>
<dbReference type="SUPFAM" id="SSF54373">
    <property type="entry name" value="FAD-linked reductases, C-terminal domain"/>
    <property type="match status" value="1"/>
</dbReference>